<dbReference type="Proteomes" id="UP000887565">
    <property type="component" value="Unplaced"/>
</dbReference>
<dbReference type="AlphaFoldDB" id="A0A915J3B2"/>
<sequence>MQKATLKKFRKRLNDAFGQSLAAPEDVEQLKEAKKTKKDVETEEKLWEQSMQRMFKANHSNSKTENYSKEK</sequence>
<keyword evidence="1" id="KW-1185">Reference proteome</keyword>
<protein>
    <submittedName>
        <fullName evidence="2">Uncharacterized protein</fullName>
    </submittedName>
</protein>
<organism evidence="1 2">
    <name type="scientific">Romanomermis culicivorax</name>
    <name type="common">Nematode worm</name>
    <dbReference type="NCBI Taxonomy" id="13658"/>
    <lineage>
        <taxon>Eukaryota</taxon>
        <taxon>Metazoa</taxon>
        <taxon>Ecdysozoa</taxon>
        <taxon>Nematoda</taxon>
        <taxon>Enoplea</taxon>
        <taxon>Dorylaimia</taxon>
        <taxon>Mermithida</taxon>
        <taxon>Mermithoidea</taxon>
        <taxon>Mermithidae</taxon>
        <taxon>Romanomermis</taxon>
    </lineage>
</organism>
<name>A0A915J3B2_ROMCU</name>
<proteinExistence type="predicted"/>
<dbReference type="WBParaSite" id="nRc.2.0.1.t20614-RA">
    <property type="protein sequence ID" value="nRc.2.0.1.t20614-RA"/>
    <property type="gene ID" value="nRc.2.0.1.g20614"/>
</dbReference>
<accession>A0A915J3B2</accession>
<evidence type="ECO:0000313" key="1">
    <source>
        <dbReference type="Proteomes" id="UP000887565"/>
    </source>
</evidence>
<evidence type="ECO:0000313" key="2">
    <source>
        <dbReference type="WBParaSite" id="nRc.2.0.1.t20614-RA"/>
    </source>
</evidence>
<reference evidence="2" key="1">
    <citation type="submission" date="2022-11" db="UniProtKB">
        <authorList>
            <consortium name="WormBaseParasite"/>
        </authorList>
    </citation>
    <scope>IDENTIFICATION</scope>
</reference>